<dbReference type="InterPro" id="IPR015590">
    <property type="entry name" value="Aldehyde_DH_dom"/>
</dbReference>
<dbReference type="EMBL" id="FO082843">
    <property type="protein sequence ID" value="CCF61854.1"/>
    <property type="molecule type" value="Genomic_DNA"/>
</dbReference>
<feature type="active site" evidence="6">
    <location>
        <position position="280"/>
    </location>
</feature>
<dbReference type="SUPFAM" id="SSF53720">
    <property type="entry name" value="ALDH-like"/>
    <property type="match status" value="1"/>
</dbReference>
<dbReference type="InterPro" id="IPR016162">
    <property type="entry name" value="Ald_DH_N"/>
</dbReference>
<evidence type="ECO:0000313" key="10">
    <source>
        <dbReference type="EMBL" id="CCF61854.1"/>
    </source>
</evidence>
<keyword evidence="11" id="KW-1185">Reference proteome</keyword>
<comment type="similarity">
    <text evidence="1 7">Belongs to the aldehyde dehydrogenase family.</text>
</comment>
<dbReference type="InterPro" id="IPR016163">
    <property type="entry name" value="Ald_DH_C"/>
</dbReference>
<evidence type="ECO:0000256" key="3">
    <source>
        <dbReference type="ARBA" id="ARBA00023002"/>
    </source>
</evidence>
<dbReference type="AlphaFoldDB" id="H6R2K4"/>
<keyword evidence="3 7" id="KW-0560">Oxidoreductase</keyword>
<keyword evidence="4" id="KW-0520">NAD</keyword>
<evidence type="ECO:0000256" key="5">
    <source>
        <dbReference type="ARBA" id="ARBA00024226"/>
    </source>
</evidence>
<dbReference type="EC" id="1.2.1.3" evidence="5"/>
<reference evidence="10 11" key="1">
    <citation type="journal article" date="2012" name="J. Bacteriol.">
        <title>Genome sequence of the human- and animal-pathogenic strain Nocardia cyriacigeorgica GUH-2.</title>
        <authorList>
            <person name="Zoropogui A."/>
            <person name="Pujic P."/>
            <person name="Normand P."/>
            <person name="Barbe V."/>
            <person name="Beaman B."/>
            <person name="Beaman L."/>
            <person name="Boiron P."/>
            <person name="Colinon C."/>
            <person name="Deredjian A."/>
            <person name="Graindorge A."/>
            <person name="Mangenot S."/>
            <person name="Nazaret S."/>
            <person name="Neto M."/>
            <person name="Petit S."/>
            <person name="Roche D."/>
            <person name="Vallenet D."/>
            <person name="Rodriguez-Nava V."/>
            <person name="Richard Y."/>
            <person name="Cournoyer B."/>
            <person name="Blaha D."/>
        </authorList>
    </citation>
    <scope>NUCLEOTIDE SEQUENCE [LARGE SCALE GENOMIC DNA]</scope>
    <source>
        <strain evidence="10 11">GUH-2</strain>
    </source>
</reference>
<dbReference type="Proteomes" id="UP000008190">
    <property type="component" value="Chromosome"/>
</dbReference>
<comment type="subunit">
    <text evidence="2">Homotetramer.</text>
</comment>
<evidence type="ECO:0000313" key="11">
    <source>
        <dbReference type="Proteomes" id="UP000008190"/>
    </source>
</evidence>
<feature type="region of interest" description="Disordered" evidence="8">
    <location>
        <begin position="1"/>
        <end position="23"/>
    </location>
</feature>
<accession>H6R2K4</accession>
<dbReference type="InterPro" id="IPR016161">
    <property type="entry name" value="Ald_DH/histidinol_DH"/>
</dbReference>
<dbReference type="eggNOG" id="COG1012">
    <property type="taxonomic scope" value="Bacteria"/>
</dbReference>
<proteinExistence type="inferred from homology"/>
<sequence length="525" mass="55640">MTTEAEHRKPSGPEHRKPHLVGEHSTRMLPARAEALLDALGAELPPPGTLVARTPITGGQLATLRPDSPDDVGAAIDRAATAFQSWRTVPAPVRAAVVRRLAELLRAHKEQLGELVTLEAGKIGAEAVGEVQEMIDVCEFAVGLSRQLYGRTMPSERPGHRLMETWHPLGVVGVISAFNFPVAVWAWNTAIALVCGDTVVWKPSETTPLTGLACHTLLRRAAADAGADPQIHQLILGGAEAGERLVDDERVALLSATGSVRMGRTVAPRVAARLGRCLLELGGNNAAIVTESADLELAARGIVFAAAGTAGQRCTTLRRLIVHADVAGPLLDRLESAYLQLRVGNPLEPGVLVGPLIDRRGYAAMTTAIDRALADGGELICGGERVDGFGDDAYYVQPAIIRMPAQTAIVREETFAPILYVLTYHDFDTAIELHNAVPQGLSSSVFTTDQREAERFLAADGSDCGIANVNIGTSGAEIGGAFGGEKQTGGGRESGSDAWKAYMRRATNTVNYSDDLPLAQGIEFG</sequence>
<dbReference type="PANTHER" id="PTHR43521">
    <property type="entry name" value="ALPHA-AMINOADIPIC SEMIALDEHYDE DEHYDROGENASE"/>
    <property type="match status" value="1"/>
</dbReference>
<evidence type="ECO:0000259" key="9">
    <source>
        <dbReference type="Pfam" id="PF00171"/>
    </source>
</evidence>
<dbReference type="Gene3D" id="3.40.309.10">
    <property type="entry name" value="Aldehyde Dehydrogenase, Chain A, domain 2"/>
    <property type="match status" value="1"/>
</dbReference>
<dbReference type="KEGG" id="ncy:NOCYR_1046"/>
<evidence type="ECO:0000256" key="7">
    <source>
        <dbReference type="RuleBase" id="RU003345"/>
    </source>
</evidence>
<evidence type="ECO:0000256" key="4">
    <source>
        <dbReference type="ARBA" id="ARBA00023027"/>
    </source>
</evidence>
<name>H6R2K4_NOCCG</name>
<evidence type="ECO:0000256" key="8">
    <source>
        <dbReference type="SAM" id="MobiDB-lite"/>
    </source>
</evidence>
<dbReference type="GO" id="GO:0004029">
    <property type="term" value="F:aldehyde dehydrogenase (NAD+) activity"/>
    <property type="evidence" value="ECO:0007669"/>
    <property type="project" value="UniProtKB-EC"/>
</dbReference>
<protein>
    <recommendedName>
        <fullName evidence="5">aldehyde dehydrogenase (NAD(+))</fullName>
        <ecNumber evidence="5">1.2.1.3</ecNumber>
    </recommendedName>
</protein>
<organism evidence="10 11">
    <name type="scientific">Nocardia cyriacigeorgica (strain GUH-2)</name>
    <dbReference type="NCBI Taxonomy" id="1127134"/>
    <lineage>
        <taxon>Bacteria</taxon>
        <taxon>Bacillati</taxon>
        <taxon>Actinomycetota</taxon>
        <taxon>Actinomycetes</taxon>
        <taxon>Mycobacteriales</taxon>
        <taxon>Nocardiaceae</taxon>
        <taxon>Nocardia</taxon>
    </lineage>
</organism>
<dbReference type="HOGENOM" id="CLU_005391_1_2_11"/>
<evidence type="ECO:0000256" key="2">
    <source>
        <dbReference type="ARBA" id="ARBA00011881"/>
    </source>
</evidence>
<dbReference type="FunFam" id="3.40.309.10:FF:000018">
    <property type="entry name" value="Alpha-aminoadipic semialdehyde dehydrogenase"/>
    <property type="match status" value="1"/>
</dbReference>
<dbReference type="STRING" id="1127134.NOCYR_1046"/>
<dbReference type="Gene3D" id="3.40.605.10">
    <property type="entry name" value="Aldehyde Dehydrogenase, Chain A, domain 1"/>
    <property type="match status" value="1"/>
</dbReference>
<dbReference type="InterPro" id="IPR044638">
    <property type="entry name" value="ALDH7A1-like"/>
</dbReference>
<dbReference type="PROSITE" id="PS00687">
    <property type="entry name" value="ALDEHYDE_DEHYDR_GLU"/>
    <property type="match status" value="1"/>
</dbReference>
<evidence type="ECO:0000256" key="1">
    <source>
        <dbReference type="ARBA" id="ARBA00009986"/>
    </source>
</evidence>
<dbReference type="InterPro" id="IPR029510">
    <property type="entry name" value="Ald_DH_CS_GLU"/>
</dbReference>
<feature type="domain" description="Aldehyde dehydrogenase" evidence="9">
    <location>
        <begin position="53"/>
        <end position="505"/>
    </location>
</feature>
<gene>
    <name evidence="10" type="ordered locus">NOCYR_1046</name>
</gene>
<evidence type="ECO:0000256" key="6">
    <source>
        <dbReference type="PROSITE-ProRule" id="PRU10007"/>
    </source>
</evidence>
<dbReference type="PANTHER" id="PTHR43521:SF1">
    <property type="entry name" value="ALPHA-AMINOADIPIC SEMIALDEHYDE DEHYDROGENASE"/>
    <property type="match status" value="1"/>
</dbReference>
<dbReference type="CDD" id="cd07130">
    <property type="entry name" value="ALDH_F7_AASADH"/>
    <property type="match status" value="1"/>
</dbReference>
<dbReference type="Pfam" id="PF00171">
    <property type="entry name" value="Aldedh"/>
    <property type="match status" value="1"/>
</dbReference>